<evidence type="ECO:0000313" key="1">
    <source>
        <dbReference type="EMBL" id="KAI0039574.1"/>
    </source>
</evidence>
<reference evidence="1" key="2">
    <citation type="journal article" date="2022" name="New Phytol.">
        <title>Evolutionary transition to the ectomycorrhizal habit in the genomes of a hyperdiverse lineage of mushroom-forming fungi.</title>
        <authorList>
            <person name="Looney B."/>
            <person name="Miyauchi S."/>
            <person name="Morin E."/>
            <person name="Drula E."/>
            <person name="Courty P.E."/>
            <person name="Kohler A."/>
            <person name="Kuo A."/>
            <person name="LaButti K."/>
            <person name="Pangilinan J."/>
            <person name="Lipzen A."/>
            <person name="Riley R."/>
            <person name="Andreopoulos W."/>
            <person name="He G."/>
            <person name="Johnson J."/>
            <person name="Nolan M."/>
            <person name="Tritt A."/>
            <person name="Barry K.W."/>
            <person name="Grigoriev I.V."/>
            <person name="Nagy L.G."/>
            <person name="Hibbett D."/>
            <person name="Henrissat B."/>
            <person name="Matheny P.B."/>
            <person name="Labbe J."/>
            <person name="Martin F.M."/>
        </authorList>
    </citation>
    <scope>NUCLEOTIDE SEQUENCE</scope>
    <source>
        <strain evidence="1">FP105234-sp</strain>
    </source>
</reference>
<organism evidence="1 2">
    <name type="scientific">Auriscalpium vulgare</name>
    <dbReference type="NCBI Taxonomy" id="40419"/>
    <lineage>
        <taxon>Eukaryota</taxon>
        <taxon>Fungi</taxon>
        <taxon>Dikarya</taxon>
        <taxon>Basidiomycota</taxon>
        <taxon>Agaricomycotina</taxon>
        <taxon>Agaricomycetes</taxon>
        <taxon>Russulales</taxon>
        <taxon>Auriscalpiaceae</taxon>
        <taxon>Auriscalpium</taxon>
    </lineage>
</organism>
<dbReference type="EMBL" id="MU276288">
    <property type="protein sequence ID" value="KAI0039574.1"/>
    <property type="molecule type" value="Genomic_DNA"/>
</dbReference>
<keyword evidence="2" id="KW-1185">Reference proteome</keyword>
<evidence type="ECO:0000313" key="2">
    <source>
        <dbReference type="Proteomes" id="UP000814033"/>
    </source>
</evidence>
<proteinExistence type="predicted"/>
<reference evidence="1" key="1">
    <citation type="submission" date="2021-02" db="EMBL/GenBank/DDBJ databases">
        <authorList>
            <consortium name="DOE Joint Genome Institute"/>
            <person name="Ahrendt S."/>
            <person name="Looney B.P."/>
            <person name="Miyauchi S."/>
            <person name="Morin E."/>
            <person name="Drula E."/>
            <person name="Courty P.E."/>
            <person name="Chicoki N."/>
            <person name="Fauchery L."/>
            <person name="Kohler A."/>
            <person name="Kuo A."/>
            <person name="Labutti K."/>
            <person name="Pangilinan J."/>
            <person name="Lipzen A."/>
            <person name="Riley R."/>
            <person name="Andreopoulos W."/>
            <person name="He G."/>
            <person name="Johnson J."/>
            <person name="Barry K.W."/>
            <person name="Grigoriev I.V."/>
            <person name="Nagy L."/>
            <person name="Hibbett D."/>
            <person name="Henrissat B."/>
            <person name="Matheny P.B."/>
            <person name="Labbe J."/>
            <person name="Martin F."/>
        </authorList>
    </citation>
    <scope>NUCLEOTIDE SEQUENCE</scope>
    <source>
        <strain evidence="1">FP105234-sp</strain>
    </source>
</reference>
<sequence length="573" mass="63541">MAAESALTDSQAFRRDQLQLELAAIEKSKKALLRGYAIQDEAAHLALLALRQKHNTLIPVARLPPEILATIFSCLRDIDIPRLIRTSRYESWTSWTSYGWLLVTYVCLRWRQVAVQHAELWRDIHLWYGHEWATRFATRAGNTLITIKAHDVDGPWQGRFLEDNMWRTQSLHIEGSRKASFPAIGAQAPFLHTLDIMLSNPSSIPDCFLGRSAPALRHMRFTSAGVGHMPWSLPPFRHLISLQLNDHFALLEDVLDGLSHMSTLERLCMCLGNYPNVRPTPAPVALAKLAHLELEGSALNASIFLRHILLPSHAIIRFELYDRKLDDLDEFFPVALESVHSHAASGICNAITSLAINASFSSTSRATKLAINARKDNSAPHEPTLYLHFAYSSPTFSTLVPMVIRAFSSAHLKELMVVNTHHTFDGHAWAHSVGRAPGLRSLTVAGNSVISFCAALRLANTSSPPHARAPGDESPVPPFLPHLSVLILSDMRLGIDGAAIDAELEDEDERLADALPLRLAERTAAGYTLQELDVVGCDVDAAWVTRTREALPGTRVKWDEGARERARAETTAT</sequence>
<protein>
    <submittedName>
        <fullName evidence="1">Uncharacterized protein</fullName>
    </submittedName>
</protein>
<dbReference type="Proteomes" id="UP000814033">
    <property type="component" value="Unassembled WGS sequence"/>
</dbReference>
<comment type="caution">
    <text evidence="1">The sequence shown here is derived from an EMBL/GenBank/DDBJ whole genome shotgun (WGS) entry which is preliminary data.</text>
</comment>
<name>A0ACB8R630_9AGAM</name>
<accession>A0ACB8R630</accession>
<gene>
    <name evidence="1" type="ORF">FA95DRAFT_1567105</name>
</gene>